<sequence>MGLPAAVLSPTSGLSQGLASLPPHAIAGFPLLQDAGRVVGRYFKCQLQSAFETVEYDRQPARLASLMVSGPQEQPIPAERLFALAAGEDALLRLDRLCRLMHALNHFCIDQRKEWLILPVHQRLFDYVREGHGRAFASLLGHFGLSPERVVLALPLVAFESPQSARMLASFRSHGFRIGRRVQADGRVIAIR</sequence>
<evidence type="ECO:0000313" key="2">
    <source>
        <dbReference type="Proteomes" id="UP001172778"/>
    </source>
</evidence>
<comment type="caution">
    <text evidence="1">The sequence shown here is derived from an EMBL/GenBank/DDBJ whole genome shotgun (WGS) entry which is preliminary data.</text>
</comment>
<reference evidence="1" key="1">
    <citation type="submission" date="2023-03" db="EMBL/GenBank/DDBJ databases">
        <title>Chitinimonas shenzhenensis gen. nov., sp. nov., a novel member of family Burkholderiaceae isolated from activated sludge collected in Shen Zhen, China.</title>
        <authorList>
            <person name="Wang X."/>
        </authorList>
    </citation>
    <scope>NUCLEOTIDE SEQUENCE</scope>
    <source>
        <strain evidence="1">DQS-5</strain>
    </source>
</reference>
<proteinExistence type="predicted"/>
<evidence type="ECO:0000313" key="1">
    <source>
        <dbReference type="EMBL" id="MDK2123197.1"/>
    </source>
</evidence>
<dbReference type="Proteomes" id="UP001172778">
    <property type="component" value="Unassembled WGS sequence"/>
</dbReference>
<protein>
    <submittedName>
        <fullName evidence="1">Uncharacterized protein</fullName>
    </submittedName>
</protein>
<gene>
    <name evidence="1" type="ORF">PZA18_03910</name>
</gene>
<keyword evidence="2" id="KW-1185">Reference proteome</keyword>
<dbReference type="RefSeq" id="WP_284099487.1">
    <property type="nucleotide sequence ID" value="NZ_JARRAF010000003.1"/>
</dbReference>
<accession>A0ABT7DSZ4</accession>
<organism evidence="1 2">
    <name type="scientific">Parachitinimonas caeni</name>
    <dbReference type="NCBI Taxonomy" id="3031301"/>
    <lineage>
        <taxon>Bacteria</taxon>
        <taxon>Pseudomonadati</taxon>
        <taxon>Pseudomonadota</taxon>
        <taxon>Betaproteobacteria</taxon>
        <taxon>Neisseriales</taxon>
        <taxon>Chitinibacteraceae</taxon>
        <taxon>Parachitinimonas</taxon>
    </lineage>
</organism>
<dbReference type="EMBL" id="JARRAF010000003">
    <property type="protein sequence ID" value="MDK2123197.1"/>
    <property type="molecule type" value="Genomic_DNA"/>
</dbReference>
<name>A0ABT7DSZ4_9NEIS</name>